<dbReference type="PROSITE" id="PS50878">
    <property type="entry name" value="RT_POL"/>
    <property type="match status" value="1"/>
</dbReference>
<dbReference type="Pfam" id="PF00078">
    <property type="entry name" value="RVT_1"/>
    <property type="match status" value="1"/>
</dbReference>
<name>A0AAD9UTG2_ACRCE</name>
<organism evidence="2 3">
    <name type="scientific">Acropora cervicornis</name>
    <name type="common">Staghorn coral</name>
    <dbReference type="NCBI Taxonomy" id="6130"/>
    <lineage>
        <taxon>Eukaryota</taxon>
        <taxon>Metazoa</taxon>
        <taxon>Cnidaria</taxon>
        <taxon>Anthozoa</taxon>
        <taxon>Hexacorallia</taxon>
        <taxon>Scleractinia</taxon>
        <taxon>Astrocoeniina</taxon>
        <taxon>Acroporidae</taxon>
        <taxon>Acropora</taxon>
    </lineage>
</organism>
<dbReference type="CDD" id="cd01650">
    <property type="entry name" value="RT_nLTR_like"/>
    <property type="match status" value="1"/>
</dbReference>
<keyword evidence="2" id="KW-0808">Transferase</keyword>
<keyword evidence="2" id="KW-0695">RNA-directed DNA polymerase</keyword>
<comment type="caution">
    <text evidence="2">The sequence shown here is derived from an EMBL/GenBank/DDBJ whole genome shotgun (WGS) entry which is preliminary data.</text>
</comment>
<dbReference type="GO" id="GO:0003964">
    <property type="term" value="F:RNA-directed DNA polymerase activity"/>
    <property type="evidence" value="ECO:0007669"/>
    <property type="project" value="UniProtKB-KW"/>
</dbReference>
<dbReference type="AlphaFoldDB" id="A0AAD9UTG2"/>
<sequence length="591" mass="67088">MLIDELSSRKCRRVRNISEIKVDNEPITSAVQMAEVFNDYFATIGSNLASEIQPSSTEPEFYLQPTDTIFSLKAPSAITVCWLLNQLDAKKATGLDRIPCKLLKLSSSIVGPSLAYIFKSCIDAEIFPNEWKIAKVIPLFKKGSKRELGNYRPISVLPLVSKVFEKIIYYQLYDYLQENRLLNTYQSGFRSMHSTTKALLETTNNWSINIDNGLLDGVLFIDLKKAFDTIDHEIILRKLANYGVDPNALRFFASYLCNRSQKCTVNGALSSVSKLTCGVPQGSILGPLFFLIYINDLPNCLDISCAKMFADDTNITVPGSNFAELEQATNSELTNLNSWLKANKLSLNIAKTEFMVVSSRQKFLAENCSELNIRLDNQPISRDDHAKSLGLIIDDRLSWSNYIKELCRKISSAIGALRRIRSLVSQSTAVQIYNALIQPHFDYCAPVWDGLSSYLCEKLQKLQNRTARVILQANCEVNSSLLLETLKWDQLSLRRRKHKAIMMFKSLNGLAPVYLQDLFSERHTDYHLRDSFHKLNLPKPRTNYLKRRVGYSGALLWNSLPESIRAIRSIGQFKKEINRTLQTFDSHSAIL</sequence>
<dbReference type="Proteomes" id="UP001249851">
    <property type="component" value="Unassembled WGS sequence"/>
</dbReference>
<evidence type="ECO:0000259" key="1">
    <source>
        <dbReference type="PROSITE" id="PS50878"/>
    </source>
</evidence>
<dbReference type="PANTHER" id="PTHR33332">
    <property type="entry name" value="REVERSE TRANSCRIPTASE DOMAIN-CONTAINING PROTEIN"/>
    <property type="match status" value="1"/>
</dbReference>
<dbReference type="InterPro" id="IPR000477">
    <property type="entry name" value="RT_dom"/>
</dbReference>
<evidence type="ECO:0000313" key="2">
    <source>
        <dbReference type="EMBL" id="KAK2549331.1"/>
    </source>
</evidence>
<proteinExistence type="predicted"/>
<feature type="domain" description="Reverse transcriptase" evidence="1">
    <location>
        <begin position="120"/>
        <end position="393"/>
    </location>
</feature>
<accession>A0AAD9UTG2</accession>
<protein>
    <submittedName>
        <fullName evidence="2">RNA-directed DNA polymerase from transposon X-element</fullName>
    </submittedName>
</protein>
<dbReference type="EMBL" id="JARQWQ010000127">
    <property type="protein sequence ID" value="KAK2549331.1"/>
    <property type="molecule type" value="Genomic_DNA"/>
</dbReference>
<reference evidence="2" key="1">
    <citation type="journal article" date="2023" name="G3 (Bethesda)">
        <title>Whole genome assembly and annotation of the endangered Caribbean coral Acropora cervicornis.</title>
        <authorList>
            <person name="Selwyn J.D."/>
            <person name="Vollmer S.V."/>
        </authorList>
    </citation>
    <scope>NUCLEOTIDE SEQUENCE</scope>
    <source>
        <strain evidence="2">K2</strain>
    </source>
</reference>
<keyword evidence="2" id="KW-0548">Nucleotidyltransferase</keyword>
<evidence type="ECO:0000313" key="3">
    <source>
        <dbReference type="Proteomes" id="UP001249851"/>
    </source>
</evidence>
<dbReference type="InterPro" id="IPR043502">
    <property type="entry name" value="DNA/RNA_pol_sf"/>
</dbReference>
<dbReference type="SUPFAM" id="SSF56672">
    <property type="entry name" value="DNA/RNA polymerases"/>
    <property type="match status" value="1"/>
</dbReference>
<keyword evidence="3" id="KW-1185">Reference proteome</keyword>
<reference evidence="2" key="2">
    <citation type="journal article" date="2023" name="Science">
        <title>Genomic signatures of disease resistance in endangered staghorn corals.</title>
        <authorList>
            <person name="Vollmer S.V."/>
            <person name="Selwyn J.D."/>
            <person name="Despard B.A."/>
            <person name="Roesel C.L."/>
        </authorList>
    </citation>
    <scope>NUCLEOTIDE SEQUENCE</scope>
    <source>
        <strain evidence="2">K2</strain>
    </source>
</reference>
<gene>
    <name evidence="2" type="ORF">P5673_030154</name>
</gene>